<dbReference type="InterPro" id="IPR045252">
    <property type="entry name" value="LPCAT1-like"/>
</dbReference>
<evidence type="ECO:0000256" key="12">
    <source>
        <dbReference type="ARBA" id="ARBA00023315"/>
    </source>
</evidence>
<name>D8RG68_SELML</name>
<dbReference type="OMA" id="HACHITY"/>
<dbReference type="EMBL" id="GL377578">
    <property type="protein sequence ID" value="EFJ29243.1"/>
    <property type="molecule type" value="Genomic_DNA"/>
</dbReference>
<keyword evidence="10" id="KW-0594">Phospholipid biosynthesis</keyword>
<dbReference type="AlphaFoldDB" id="D8RG68"/>
<dbReference type="HOGENOM" id="CLU_042218_0_0_1"/>
<comment type="pathway">
    <text evidence="2">Lipid metabolism.</text>
</comment>
<dbReference type="FunCoup" id="D8RG68">
    <property type="interactions" value="771"/>
</dbReference>
<dbReference type="Proteomes" id="UP000001514">
    <property type="component" value="Unassembled WGS sequence"/>
</dbReference>
<feature type="transmembrane region" description="Helical" evidence="13">
    <location>
        <begin position="87"/>
        <end position="109"/>
    </location>
</feature>
<dbReference type="SMART" id="SM00563">
    <property type="entry name" value="PlsC"/>
    <property type="match status" value="1"/>
</dbReference>
<proteinExistence type="inferred from homology"/>
<dbReference type="GO" id="GO:0008654">
    <property type="term" value="P:phospholipid biosynthetic process"/>
    <property type="evidence" value="ECO:0007669"/>
    <property type="project" value="UniProtKB-KW"/>
</dbReference>
<evidence type="ECO:0000256" key="4">
    <source>
        <dbReference type="ARBA" id="ARBA00022516"/>
    </source>
</evidence>
<dbReference type="PANTHER" id="PTHR23063:SF54">
    <property type="entry name" value="LYSOPHOSPHOLIPID ACYLTRANSFERASE LPEAT1"/>
    <property type="match status" value="1"/>
</dbReference>
<feature type="domain" description="Phospholipid/glycerol acyltransferase" evidence="14">
    <location>
        <begin position="147"/>
        <end position="262"/>
    </location>
</feature>
<accession>D8RG68</accession>
<evidence type="ECO:0000259" key="14">
    <source>
        <dbReference type="SMART" id="SM00563"/>
    </source>
</evidence>
<keyword evidence="5" id="KW-0808">Transferase</keyword>
<evidence type="ECO:0000256" key="2">
    <source>
        <dbReference type="ARBA" id="ARBA00005189"/>
    </source>
</evidence>
<evidence type="ECO:0000256" key="1">
    <source>
        <dbReference type="ARBA" id="ARBA00004370"/>
    </source>
</evidence>
<dbReference type="SUPFAM" id="SSF69593">
    <property type="entry name" value="Glycerol-3-phosphate (1)-acyltransferase"/>
    <property type="match status" value="1"/>
</dbReference>
<dbReference type="InParanoid" id="D8RG68"/>
<dbReference type="InterPro" id="IPR002123">
    <property type="entry name" value="Plipid/glycerol_acylTrfase"/>
</dbReference>
<dbReference type="CDD" id="cd07991">
    <property type="entry name" value="LPLAT_LPCAT1-like"/>
    <property type="match status" value="1"/>
</dbReference>
<comment type="subcellular location">
    <subcellularLocation>
        <location evidence="1">Membrane</location>
    </subcellularLocation>
</comment>
<dbReference type="GO" id="GO:0016020">
    <property type="term" value="C:membrane"/>
    <property type="evidence" value="ECO:0007669"/>
    <property type="project" value="UniProtKB-SubCell"/>
</dbReference>
<reference evidence="15 16" key="1">
    <citation type="journal article" date="2011" name="Science">
        <title>The Selaginella genome identifies genetic changes associated with the evolution of vascular plants.</title>
        <authorList>
            <person name="Banks J.A."/>
            <person name="Nishiyama T."/>
            <person name="Hasebe M."/>
            <person name="Bowman J.L."/>
            <person name="Gribskov M."/>
            <person name="dePamphilis C."/>
            <person name="Albert V.A."/>
            <person name="Aono N."/>
            <person name="Aoyama T."/>
            <person name="Ambrose B.A."/>
            <person name="Ashton N.W."/>
            <person name="Axtell M.J."/>
            <person name="Barker E."/>
            <person name="Barker M.S."/>
            <person name="Bennetzen J.L."/>
            <person name="Bonawitz N.D."/>
            <person name="Chapple C."/>
            <person name="Cheng C."/>
            <person name="Correa L.G."/>
            <person name="Dacre M."/>
            <person name="DeBarry J."/>
            <person name="Dreyer I."/>
            <person name="Elias M."/>
            <person name="Engstrom E.M."/>
            <person name="Estelle M."/>
            <person name="Feng L."/>
            <person name="Finet C."/>
            <person name="Floyd S.K."/>
            <person name="Frommer W.B."/>
            <person name="Fujita T."/>
            <person name="Gramzow L."/>
            <person name="Gutensohn M."/>
            <person name="Harholt J."/>
            <person name="Hattori M."/>
            <person name="Heyl A."/>
            <person name="Hirai T."/>
            <person name="Hiwatashi Y."/>
            <person name="Ishikawa M."/>
            <person name="Iwata M."/>
            <person name="Karol K.G."/>
            <person name="Koehler B."/>
            <person name="Kolukisaoglu U."/>
            <person name="Kubo M."/>
            <person name="Kurata T."/>
            <person name="Lalonde S."/>
            <person name="Li K."/>
            <person name="Li Y."/>
            <person name="Litt A."/>
            <person name="Lyons E."/>
            <person name="Manning G."/>
            <person name="Maruyama T."/>
            <person name="Michael T.P."/>
            <person name="Mikami K."/>
            <person name="Miyazaki S."/>
            <person name="Morinaga S."/>
            <person name="Murata T."/>
            <person name="Mueller-Roeber B."/>
            <person name="Nelson D.R."/>
            <person name="Obara M."/>
            <person name="Oguri Y."/>
            <person name="Olmstead R.G."/>
            <person name="Onodera N."/>
            <person name="Petersen B.L."/>
            <person name="Pils B."/>
            <person name="Prigge M."/>
            <person name="Rensing S.A."/>
            <person name="Riano-Pachon D.M."/>
            <person name="Roberts A.W."/>
            <person name="Sato Y."/>
            <person name="Scheller H.V."/>
            <person name="Schulz B."/>
            <person name="Schulz C."/>
            <person name="Shakirov E.V."/>
            <person name="Shibagaki N."/>
            <person name="Shinohara N."/>
            <person name="Shippen D.E."/>
            <person name="Soerensen I."/>
            <person name="Sotooka R."/>
            <person name="Sugimoto N."/>
            <person name="Sugita M."/>
            <person name="Sumikawa N."/>
            <person name="Tanurdzic M."/>
            <person name="Theissen G."/>
            <person name="Ulvskov P."/>
            <person name="Wakazuki S."/>
            <person name="Weng J.K."/>
            <person name="Willats W.W."/>
            <person name="Wipf D."/>
            <person name="Wolf P.G."/>
            <person name="Yang L."/>
            <person name="Zimmer A.D."/>
            <person name="Zhu Q."/>
            <person name="Mitros T."/>
            <person name="Hellsten U."/>
            <person name="Loque D."/>
            <person name="Otillar R."/>
            <person name="Salamov A."/>
            <person name="Schmutz J."/>
            <person name="Shapiro H."/>
            <person name="Lindquist E."/>
            <person name="Lucas S."/>
            <person name="Rokhsar D."/>
            <person name="Grigoriev I.V."/>
        </authorList>
    </citation>
    <scope>NUCLEOTIDE SEQUENCE [LARGE SCALE GENOMIC DNA]</scope>
</reference>
<dbReference type="Gramene" id="EFJ29243">
    <property type="protein sequence ID" value="EFJ29243"/>
    <property type="gene ID" value="SELMODRAFT_65256"/>
</dbReference>
<protein>
    <recommendedName>
        <fullName evidence="14">Phospholipid/glycerol acyltransferase domain-containing protein</fullName>
    </recommendedName>
</protein>
<feature type="non-terminal residue" evidence="15">
    <location>
        <position position="338"/>
    </location>
</feature>
<evidence type="ECO:0000256" key="5">
    <source>
        <dbReference type="ARBA" id="ARBA00022679"/>
    </source>
</evidence>
<feature type="non-terminal residue" evidence="15">
    <location>
        <position position="1"/>
    </location>
</feature>
<feature type="transmembrane region" description="Helical" evidence="13">
    <location>
        <begin position="34"/>
        <end position="59"/>
    </location>
</feature>
<evidence type="ECO:0000256" key="10">
    <source>
        <dbReference type="ARBA" id="ARBA00023209"/>
    </source>
</evidence>
<keyword evidence="6 13" id="KW-0812">Transmembrane</keyword>
<dbReference type="GO" id="GO:0008374">
    <property type="term" value="F:O-acyltransferase activity"/>
    <property type="evidence" value="ECO:0007669"/>
    <property type="project" value="InterPro"/>
</dbReference>
<evidence type="ECO:0000256" key="8">
    <source>
        <dbReference type="ARBA" id="ARBA00023098"/>
    </source>
</evidence>
<evidence type="ECO:0000313" key="16">
    <source>
        <dbReference type="Proteomes" id="UP000001514"/>
    </source>
</evidence>
<evidence type="ECO:0000313" key="15">
    <source>
        <dbReference type="EMBL" id="EFJ29243.1"/>
    </source>
</evidence>
<dbReference type="Pfam" id="PF01553">
    <property type="entry name" value="Acyltransferase"/>
    <property type="match status" value="1"/>
</dbReference>
<gene>
    <name evidence="15" type="ORF">SELMODRAFT_65256</name>
</gene>
<dbReference type="KEGG" id="smo:SELMODRAFT_65256"/>
<dbReference type="eggNOG" id="KOG4666">
    <property type="taxonomic scope" value="Eukaryota"/>
</dbReference>
<keyword evidence="8" id="KW-0443">Lipid metabolism</keyword>
<comment type="similarity">
    <text evidence="3">Belongs to the 1-acyl-sn-glycerol-3-phosphate acyltransferase family.</text>
</comment>
<sequence length="338" mass="37628">SLEEMESKYAAYVRDDCYGALGRGALPWGERAKLAAALLTIVPLRFVLLFLVLLIYYAICRIFTLFRSPSDEEGQENYEYLRGFRRWIIASSGRFFARVMLFVLGFYWIKVKESPSSAASLQQGAAQVGPDGYEHIAFSCQAEDTPGAIVSNHVSYLDILYHMSASFPSFVAKKSVAKLPLVGLISKCLGCVYVQRESKTSDTKGVSGIVSERLRAAHSDPGAQIMLLFPEGTTTNGQHLLPFKTGAFLSQTPVLPVVLRYPYTRFSPAWESISGVRHILLLLCQPINFLEVTRLPVYSPSDKEKADPKLYASNVRTLMATAEKLTISDIGLQEKRIY</sequence>
<dbReference type="PANTHER" id="PTHR23063">
    <property type="entry name" value="PHOSPHOLIPID ACYLTRANSFERASE"/>
    <property type="match status" value="1"/>
</dbReference>
<keyword evidence="16" id="KW-1185">Reference proteome</keyword>
<keyword evidence="9 13" id="KW-0472">Membrane</keyword>
<keyword evidence="7 13" id="KW-1133">Transmembrane helix</keyword>
<dbReference type="STRING" id="88036.D8RG68"/>
<keyword evidence="11" id="KW-1208">Phospholipid metabolism</keyword>
<evidence type="ECO:0000256" key="9">
    <source>
        <dbReference type="ARBA" id="ARBA00023136"/>
    </source>
</evidence>
<evidence type="ECO:0000256" key="7">
    <source>
        <dbReference type="ARBA" id="ARBA00022989"/>
    </source>
</evidence>
<keyword evidence="4" id="KW-0444">Lipid biosynthesis</keyword>
<evidence type="ECO:0000256" key="6">
    <source>
        <dbReference type="ARBA" id="ARBA00022692"/>
    </source>
</evidence>
<keyword evidence="12" id="KW-0012">Acyltransferase</keyword>
<organism evidence="16">
    <name type="scientific">Selaginella moellendorffii</name>
    <name type="common">Spikemoss</name>
    <dbReference type="NCBI Taxonomy" id="88036"/>
    <lineage>
        <taxon>Eukaryota</taxon>
        <taxon>Viridiplantae</taxon>
        <taxon>Streptophyta</taxon>
        <taxon>Embryophyta</taxon>
        <taxon>Tracheophyta</taxon>
        <taxon>Lycopodiopsida</taxon>
        <taxon>Selaginellales</taxon>
        <taxon>Selaginellaceae</taxon>
        <taxon>Selaginella</taxon>
    </lineage>
</organism>
<evidence type="ECO:0000256" key="11">
    <source>
        <dbReference type="ARBA" id="ARBA00023264"/>
    </source>
</evidence>
<evidence type="ECO:0000256" key="3">
    <source>
        <dbReference type="ARBA" id="ARBA00008655"/>
    </source>
</evidence>
<evidence type="ECO:0000256" key="13">
    <source>
        <dbReference type="SAM" id="Phobius"/>
    </source>
</evidence>